<feature type="transmembrane region" description="Helical" evidence="7">
    <location>
        <begin position="140"/>
        <end position="163"/>
    </location>
</feature>
<keyword evidence="6 7" id="KW-0472">Membrane</keyword>
<feature type="transmembrane region" description="Helical" evidence="7">
    <location>
        <begin position="76"/>
        <end position="97"/>
    </location>
</feature>
<evidence type="ECO:0000313" key="9">
    <source>
        <dbReference type="Proteomes" id="UP000184520"/>
    </source>
</evidence>
<dbReference type="InterPro" id="IPR036259">
    <property type="entry name" value="MFS_trans_sf"/>
</dbReference>
<keyword evidence="2" id="KW-0813">Transport</keyword>
<evidence type="ECO:0000256" key="6">
    <source>
        <dbReference type="ARBA" id="ARBA00023136"/>
    </source>
</evidence>
<feature type="transmembrane region" description="Helical" evidence="7">
    <location>
        <begin position="281"/>
        <end position="312"/>
    </location>
</feature>
<feature type="transmembrane region" description="Helical" evidence="7">
    <location>
        <begin position="103"/>
        <end position="119"/>
    </location>
</feature>
<protein>
    <submittedName>
        <fullName evidence="8">Predicted arabinose efflux permease, MFS family</fullName>
    </submittedName>
</protein>
<dbReference type="PANTHER" id="PTHR23513">
    <property type="entry name" value="INTEGRAL MEMBRANE EFFLUX PROTEIN-RELATED"/>
    <property type="match status" value="1"/>
</dbReference>
<dbReference type="InterPro" id="IPR010290">
    <property type="entry name" value="TM_effector"/>
</dbReference>
<evidence type="ECO:0000256" key="4">
    <source>
        <dbReference type="ARBA" id="ARBA00022692"/>
    </source>
</evidence>
<comment type="subcellular location">
    <subcellularLocation>
        <location evidence="1">Cell membrane</location>
        <topology evidence="1">Multi-pass membrane protein</topology>
    </subcellularLocation>
</comment>
<dbReference type="Pfam" id="PF05977">
    <property type="entry name" value="MFS_3"/>
    <property type="match status" value="1"/>
</dbReference>
<organism evidence="8 9">
    <name type="scientific">Marisediminitalea aggregata</name>
    <dbReference type="NCBI Taxonomy" id="634436"/>
    <lineage>
        <taxon>Bacteria</taxon>
        <taxon>Pseudomonadati</taxon>
        <taxon>Pseudomonadota</taxon>
        <taxon>Gammaproteobacteria</taxon>
        <taxon>Alteromonadales</taxon>
        <taxon>Alteromonadaceae</taxon>
        <taxon>Marisediminitalea</taxon>
    </lineage>
</organism>
<sequence length="400" mass="42685">MTQTPLFSSQFSWFLAGRGVFSTIESIMGVAFAWHLYQLTKDPFDLALVGLFQIVPVYLLFPITGWVVDHLSRSKILVLGATAQLTVLVGFALLMQTPDFNKWWLLSLISVYGCAKAFMSPTLQATLPNLVKSHQLNQAVAVTSTVWNLALTIGPFIAGLLIALLDRNIYWLLVCGACGTLISFLQLPAMGAANTAGGKRDLLGGLRFLKHNQIVLGSLSLDLFIVLLGSVVALLPVYAADILHVGPEGLGLLRAMPAAGAVLMGIYLSRFKTEFAQTGSTLFNALLIFAGSILVFGLSTNIWISAIALFVYGASDMISVVIRGAVVQLNTPDALRGRVSAANSIFIASSNQLGDFRAGSTAAALGPVNATLLGGICAFGVVIAGGYWFKDLRRLTSLEK</sequence>
<keyword evidence="5 7" id="KW-1133">Transmembrane helix</keyword>
<dbReference type="Proteomes" id="UP000184520">
    <property type="component" value="Unassembled WGS sequence"/>
</dbReference>
<dbReference type="OrthoDB" id="7283966at2"/>
<evidence type="ECO:0000256" key="5">
    <source>
        <dbReference type="ARBA" id="ARBA00022989"/>
    </source>
</evidence>
<evidence type="ECO:0000256" key="2">
    <source>
        <dbReference type="ARBA" id="ARBA00022448"/>
    </source>
</evidence>
<feature type="transmembrane region" description="Helical" evidence="7">
    <location>
        <begin position="251"/>
        <end position="269"/>
    </location>
</feature>
<dbReference type="AlphaFoldDB" id="A0A1M5PU32"/>
<dbReference type="EMBL" id="FQWD01000006">
    <property type="protein sequence ID" value="SHH04793.1"/>
    <property type="molecule type" value="Genomic_DNA"/>
</dbReference>
<feature type="transmembrane region" description="Helical" evidence="7">
    <location>
        <begin position="214"/>
        <end position="239"/>
    </location>
</feature>
<reference evidence="9" key="1">
    <citation type="submission" date="2016-11" db="EMBL/GenBank/DDBJ databases">
        <authorList>
            <person name="Varghese N."/>
            <person name="Submissions S."/>
        </authorList>
    </citation>
    <scope>NUCLEOTIDE SEQUENCE [LARGE SCALE GENOMIC DNA]</scope>
    <source>
        <strain evidence="9">CGMCC 1.8995</strain>
    </source>
</reference>
<gene>
    <name evidence="8" type="ORF">SAMN05216361_3583</name>
</gene>
<dbReference type="STRING" id="634436.SAMN05216361_3583"/>
<dbReference type="GO" id="GO:0005886">
    <property type="term" value="C:plasma membrane"/>
    <property type="evidence" value="ECO:0007669"/>
    <property type="project" value="UniProtKB-SubCell"/>
</dbReference>
<feature type="transmembrane region" description="Helical" evidence="7">
    <location>
        <begin position="169"/>
        <end position="193"/>
    </location>
</feature>
<feature type="transmembrane region" description="Helical" evidence="7">
    <location>
        <begin position="12"/>
        <end position="34"/>
    </location>
</feature>
<feature type="transmembrane region" description="Helical" evidence="7">
    <location>
        <begin position="46"/>
        <end position="69"/>
    </location>
</feature>
<keyword evidence="3" id="KW-1003">Cell membrane</keyword>
<accession>A0A1M5PU32</accession>
<evidence type="ECO:0000256" key="7">
    <source>
        <dbReference type="SAM" id="Phobius"/>
    </source>
</evidence>
<evidence type="ECO:0000313" key="8">
    <source>
        <dbReference type="EMBL" id="SHH04793.1"/>
    </source>
</evidence>
<evidence type="ECO:0000256" key="3">
    <source>
        <dbReference type="ARBA" id="ARBA00022475"/>
    </source>
</evidence>
<name>A0A1M5PU32_9ALTE</name>
<keyword evidence="4 7" id="KW-0812">Transmembrane</keyword>
<feature type="transmembrane region" description="Helical" evidence="7">
    <location>
        <begin position="370"/>
        <end position="389"/>
    </location>
</feature>
<dbReference type="SUPFAM" id="SSF103473">
    <property type="entry name" value="MFS general substrate transporter"/>
    <property type="match status" value="1"/>
</dbReference>
<evidence type="ECO:0000256" key="1">
    <source>
        <dbReference type="ARBA" id="ARBA00004651"/>
    </source>
</evidence>
<dbReference type="PANTHER" id="PTHR23513:SF9">
    <property type="entry name" value="ENTEROBACTIN EXPORTER ENTS"/>
    <property type="match status" value="1"/>
</dbReference>
<dbReference type="Gene3D" id="1.20.1250.20">
    <property type="entry name" value="MFS general substrate transporter like domains"/>
    <property type="match status" value="1"/>
</dbReference>
<dbReference type="CDD" id="cd06173">
    <property type="entry name" value="MFS_MefA_like"/>
    <property type="match status" value="1"/>
</dbReference>
<proteinExistence type="predicted"/>
<dbReference type="RefSeq" id="WP_073324550.1">
    <property type="nucleotide sequence ID" value="NZ_FQWD01000006.1"/>
</dbReference>
<keyword evidence="9" id="KW-1185">Reference proteome</keyword>